<name>A0A7S2RGI2_9STRA</name>
<comment type="similarity">
    <text evidence="3 10">Belongs to the iron/manganese superoxide dismutase family.</text>
</comment>
<evidence type="ECO:0000256" key="2">
    <source>
        <dbReference type="ARBA" id="ARBA00001962"/>
    </source>
</evidence>
<dbReference type="EMBL" id="HBHK01005425">
    <property type="protein sequence ID" value="CAD9670495.1"/>
    <property type="molecule type" value="Transcribed_RNA"/>
</dbReference>
<keyword evidence="5 10" id="KW-0560">Oxidoreductase</keyword>
<dbReference type="PRINTS" id="PR01703">
    <property type="entry name" value="MNSODISMTASE"/>
</dbReference>
<evidence type="ECO:0000256" key="1">
    <source>
        <dbReference type="ARBA" id="ARBA00001936"/>
    </source>
</evidence>
<feature type="binding site" evidence="9">
    <location>
        <position position="98"/>
    </location>
    <ligand>
        <name>Mn(2+)</name>
        <dbReference type="ChEBI" id="CHEBI:29035"/>
    </ligand>
</feature>
<dbReference type="EC" id="1.15.1.1" evidence="10"/>
<dbReference type="Pfam" id="PF02777">
    <property type="entry name" value="Sod_Fe_C"/>
    <property type="match status" value="1"/>
</dbReference>
<comment type="cofactor">
    <cofactor evidence="1">
        <name>Mn(2+)</name>
        <dbReference type="ChEBI" id="CHEBI:29035"/>
    </cofactor>
</comment>
<accession>A0A7S2RGI2</accession>
<feature type="binding site" evidence="9">
    <location>
        <position position="189"/>
    </location>
    <ligand>
        <name>Mn(2+)</name>
        <dbReference type="ChEBI" id="CHEBI:29035"/>
    </ligand>
</feature>
<evidence type="ECO:0000256" key="7">
    <source>
        <dbReference type="ARBA" id="ARBA00023211"/>
    </source>
</evidence>
<dbReference type="PANTHER" id="PTHR11404:SF6">
    <property type="entry name" value="SUPEROXIDE DISMUTASE [MN], MITOCHONDRIAL"/>
    <property type="match status" value="1"/>
</dbReference>
<dbReference type="SUPFAM" id="SSF46609">
    <property type="entry name" value="Fe,Mn superoxide dismutase (SOD), N-terminal domain"/>
    <property type="match status" value="1"/>
</dbReference>
<dbReference type="InterPro" id="IPR019831">
    <property type="entry name" value="Mn/Fe_SOD_N"/>
</dbReference>
<dbReference type="FunFam" id="3.55.40.20:FF:000002">
    <property type="entry name" value="Superoxide dismutase"/>
    <property type="match status" value="1"/>
</dbReference>
<sequence length="223" mass="24769">MLSRALRQTATSSIAKRAFSTAPLEFSLPPLGFEFGALEPYISEEIMTIHYTKHHQTYINNLNVALKSYAEAEAKKDIAKMISLEGAIKFNGGGNVNHTLFWENLAPNGTGGGGEPSGELAKAIDNRWGNFDEFKKQFNAQTAAVQGSGWGWLVYDPSDKNVKIMTTPNQDPVSITGCVPLLGVDVWEHAYYLDYRNVRPDYLSAIWNVIDFDTVSRRFADAK</sequence>
<dbReference type="InterPro" id="IPR019833">
    <property type="entry name" value="Mn/Fe_SOD_BS"/>
</dbReference>
<dbReference type="Gene3D" id="1.10.287.990">
    <property type="entry name" value="Fe,Mn superoxide dismutase (SOD) domain"/>
    <property type="match status" value="1"/>
</dbReference>
<evidence type="ECO:0000256" key="8">
    <source>
        <dbReference type="ARBA" id="ARBA00049204"/>
    </source>
</evidence>
<dbReference type="AlphaFoldDB" id="A0A7S2RGI2"/>
<dbReference type="Gene3D" id="3.55.40.20">
    <property type="entry name" value="Iron/manganese superoxide dismutase, C-terminal domain"/>
    <property type="match status" value="1"/>
</dbReference>
<dbReference type="SUPFAM" id="SSF54719">
    <property type="entry name" value="Fe,Mn superoxide dismutase (SOD), C-terminal domain"/>
    <property type="match status" value="1"/>
</dbReference>
<keyword evidence="7" id="KW-0464">Manganese</keyword>
<feature type="binding site" evidence="9">
    <location>
        <position position="185"/>
    </location>
    <ligand>
        <name>Mn(2+)</name>
        <dbReference type="ChEBI" id="CHEBI:29035"/>
    </ligand>
</feature>
<dbReference type="PANTHER" id="PTHR11404">
    <property type="entry name" value="SUPEROXIDE DISMUTASE 2"/>
    <property type="match status" value="1"/>
</dbReference>
<keyword evidence="4 9" id="KW-0479">Metal-binding</keyword>
<dbReference type="InterPro" id="IPR019832">
    <property type="entry name" value="Mn/Fe_SOD_C"/>
</dbReference>
<dbReference type="PROSITE" id="PS00088">
    <property type="entry name" value="SOD_MN"/>
    <property type="match status" value="1"/>
</dbReference>
<dbReference type="InterPro" id="IPR050265">
    <property type="entry name" value="Fe/Mn_Superoxide_Dismutase"/>
</dbReference>
<comment type="cofactor">
    <cofactor evidence="2">
        <name>Fe cation</name>
        <dbReference type="ChEBI" id="CHEBI:24875"/>
    </cofactor>
</comment>
<dbReference type="GO" id="GO:0005739">
    <property type="term" value="C:mitochondrion"/>
    <property type="evidence" value="ECO:0007669"/>
    <property type="project" value="TreeGrafter"/>
</dbReference>
<feature type="domain" description="Manganese/iron superoxide dismutase N-terminal" evidence="11">
    <location>
        <begin position="25"/>
        <end position="106"/>
    </location>
</feature>
<reference evidence="13" key="1">
    <citation type="submission" date="2021-01" db="EMBL/GenBank/DDBJ databases">
        <authorList>
            <person name="Corre E."/>
            <person name="Pelletier E."/>
            <person name="Niang G."/>
            <person name="Scheremetjew M."/>
            <person name="Finn R."/>
            <person name="Kale V."/>
            <person name="Holt S."/>
            <person name="Cochrane G."/>
            <person name="Meng A."/>
            <person name="Brown T."/>
            <person name="Cohen L."/>
        </authorList>
    </citation>
    <scope>NUCLEOTIDE SEQUENCE</scope>
    <source>
        <strain evidence="13">NY070348D</strain>
    </source>
</reference>
<evidence type="ECO:0000259" key="11">
    <source>
        <dbReference type="Pfam" id="PF00081"/>
    </source>
</evidence>
<comment type="function">
    <text evidence="10">Destroys radicals which are normally produced within the cells and which are toxic to biological systems.</text>
</comment>
<evidence type="ECO:0000256" key="4">
    <source>
        <dbReference type="ARBA" id="ARBA00022723"/>
    </source>
</evidence>
<evidence type="ECO:0000256" key="10">
    <source>
        <dbReference type="RuleBase" id="RU000414"/>
    </source>
</evidence>
<dbReference type="GO" id="GO:0004784">
    <property type="term" value="F:superoxide dismutase activity"/>
    <property type="evidence" value="ECO:0007669"/>
    <property type="project" value="UniProtKB-EC"/>
</dbReference>
<dbReference type="InterPro" id="IPR036324">
    <property type="entry name" value="Mn/Fe_SOD_N_sf"/>
</dbReference>
<comment type="catalytic activity">
    <reaction evidence="8 10">
        <text>2 superoxide + 2 H(+) = H2O2 + O2</text>
        <dbReference type="Rhea" id="RHEA:20696"/>
        <dbReference type="ChEBI" id="CHEBI:15378"/>
        <dbReference type="ChEBI" id="CHEBI:15379"/>
        <dbReference type="ChEBI" id="CHEBI:16240"/>
        <dbReference type="ChEBI" id="CHEBI:18421"/>
        <dbReference type="EC" id="1.15.1.1"/>
    </reaction>
</comment>
<keyword evidence="6" id="KW-0408">Iron</keyword>
<gene>
    <name evidence="13" type="ORF">QSP1433_LOCUS3200</name>
</gene>
<organism evidence="13">
    <name type="scientific">Mucochytrium quahogii</name>
    <dbReference type="NCBI Taxonomy" id="96639"/>
    <lineage>
        <taxon>Eukaryota</taxon>
        <taxon>Sar</taxon>
        <taxon>Stramenopiles</taxon>
        <taxon>Bigyra</taxon>
        <taxon>Labyrinthulomycetes</taxon>
        <taxon>Thraustochytrida</taxon>
        <taxon>Thraustochytriidae</taxon>
        <taxon>Mucochytrium</taxon>
    </lineage>
</organism>
<evidence type="ECO:0000313" key="13">
    <source>
        <dbReference type="EMBL" id="CAD9670495.1"/>
    </source>
</evidence>
<protein>
    <recommendedName>
        <fullName evidence="10">Superoxide dismutase</fullName>
        <ecNumber evidence="10">1.15.1.1</ecNumber>
    </recommendedName>
</protein>
<dbReference type="FunFam" id="1.10.287.990:FF:000001">
    <property type="entry name" value="Superoxide dismutase"/>
    <property type="match status" value="1"/>
</dbReference>
<feature type="domain" description="Manganese/iron superoxide dismutase C-terminal" evidence="12">
    <location>
        <begin position="116"/>
        <end position="218"/>
    </location>
</feature>
<evidence type="ECO:0000259" key="12">
    <source>
        <dbReference type="Pfam" id="PF02777"/>
    </source>
</evidence>
<evidence type="ECO:0000256" key="3">
    <source>
        <dbReference type="ARBA" id="ARBA00008714"/>
    </source>
</evidence>
<evidence type="ECO:0000256" key="5">
    <source>
        <dbReference type="ARBA" id="ARBA00023002"/>
    </source>
</evidence>
<dbReference type="PIRSF" id="PIRSF000349">
    <property type="entry name" value="SODismutase"/>
    <property type="match status" value="1"/>
</dbReference>
<feature type="binding site" evidence="9">
    <location>
        <position position="50"/>
    </location>
    <ligand>
        <name>Mn(2+)</name>
        <dbReference type="ChEBI" id="CHEBI:29035"/>
    </ligand>
</feature>
<proteinExistence type="inferred from homology"/>
<dbReference type="InterPro" id="IPR036314">
    <property type="entry name" value="SOD_C_sf"/>
</dbReference>
<dbReference type="InterPro" id="IPR001189">
    <property type="entry name" value="Mn/Fe_SOD"/>
</dbReference>
<evidence type="ECO:0000256" key="6">
    <source>
        <dbReference type="ARBA" id="ARBA00023004"/>
    </source>
</evidence>
<dbReference type="Pfam" id="PF00081">
    <property type="entry name" value="Sod_Fe_N"/>
    <property type="match status" value="1"/>
</dbReference>
<dbReference type="GO" id="GO:0030145">
    <property type="term" value="F:manganese ion binding"/>
    <property type="evidence" value="ECO:0007669"/>
    <property type="project" value="TreeGrafter"/>
</dbReference>
<evidence type="ECO:0000256" key="9">
    <source>
        <dbReference type="PIRSR" id="PIRSR000349-1"/>
    </source>
</evidence>